<dbReference type="InterPro" id="IPR008977">
    <property type="entry name" value="PHM/PNGase_F_dom_sf"/>
</dbReference>
<dbReference type="PANTHER" id="PTHR43640:SF1">
    <property type="entry name" value="THIOREDOXIN-DEPENDENT PEROXIREDOXIN"/>
    <property type="match status" value="1"/>
</dbReference>
<evidence type="ECO:0000256" key="1">
    <source>
        <dbReference type="ARBA" id="ARBA00023157"/>
    </source>
</evidence>
<protein>
    <recommendedName>
        <fullName evidence="2">Alkyl hydroperoxide reductase subunit C/ Thiol specific antioxidant domain-containing protein</fullName>
    </recommendedName>
</protein>
<dbReference type="GO" id="GO:0016715">
    <property type="term" value="F:oxidoreductase activity, acting on paired donors, with incorporation or reduction of molecular oxygen, reduced ascorbate as one donor, and incorporation of one atom of oxygen"/>
    <property type="evidence" value="ECO:0007669"/>
    <property type="project" value="InterPro"/>
</dbReference>
<accession>A0A7G8PXZ1</accession>
<dbReference type="InterPro" id="IPR014784">
    <property type="entry name" value="Cu2_ascorb_mOase-like_C"/>
</dbReference>
<dbReference type="SUPFAM" id="SSF49742">
    <property type="entry name" value="PHM/PNGase F"/>
    <property type="match status" value="1"/>
</dbReference>
<dbReference type="GO" id="GO:0005507">
    <property type="term" value="F:copper ion binding"/>
    <property type="evidence" value="ECO:0007669"/>
    <property type="project" value="InterPro"/>
</dbReference>
<dbReference type="InterPro" id="IPR047262">
    <property type="entry name" value="PRX-like1"/>
</dbReference>
<evidence type="ECO:0000259" key="2">
    <source>
        <dbReference type="Pfam" id="PF00578"/>
    </source>
</evidence>
<dbReference type="AlphaFoldDB" id="A0A7G8PXZ1"/>
<dbReference type="PANTHER" id="PTHR43640">
    <property type="entry name" value="OS07G0260300 PROTEIN"/>
    <property type="match status" value="1"/>
</dbReference>
<keyword evidence="1" id="KW-1015">Disulfide bond</keyword>
<gene>
    <name evidence="3" type="ORF">ALE3EI_2680</name>
</gene>
<dbReference type="GO" id="GO:0016209">
    <property type="term" value="F:antioxidant activity"/>
    <property type="evidence" value="ECO:0007669"/>
    <property type="project" value="InterPro"/>
</dbReference>
<dbReference type="Proteomes" id="UP000515514">
    <property type="component" value="Chromosome"/>
</dbReference>
<dbReference type="RefSeq" id="WP_186989517.1">
    <property type="nucleotide sequence ID" value="NZ_CP052909.1"/>
</dbReference>
<reference evidence="3 4" key="1">
    <citation type="submission" date="2020-04" db="EMBL/GenBank/DDBJ databases">
        <title>Genome sequence of Altibacter aquimarinus strain ALE3EI.</title>
        <authorList>
            <person name="Oh H.-M."/>
            <person name="Jang D."/>
        </authorList>
    </citation>
    <scope>NUCLEOTIDE SEQUENCE [LARGE SCALE GENOMIC DNA]</scope>
    <source>
        <strain evidence="3 4">ALE3EI</strain>
    </source>
</reference>
<dbReference type="InterPro" id="IPR036939">
    <property type="entry name" value="Cu2_ascorb_mOase_N_sf"/>
</dbReference>
<dbReference type="Gene3D" id="3.40.30.10">
    <property type="entry name" value="Glutaredoxin"/>
    <property type="match status" value="1"/>
</dbReference>
<dbReference type="Gene3D" id="2.60.120.230">
    <property type="match status" value="1"/>
</dbReference>
<name>A0A7G8PXZ1_9FLAO</name>
<dbReference type="InterPro" id="IPR000866">
    <property type="entry name" value="AhpC/TSA"/>
</dbReference>
<dbReference type="PROSITE" id="PS51257">
    <property type="entry name" value="PROKAR_LIPOPROTEIN"/>
    <property type="match status" value="1"/>
</dbReference>
<feature type="domain" description="Alkyl hydroperoxide reductase subunit C/ Thiol specific antioxidant" evidence="2">
    <location>
        <begin position="32"/>
        <end position="132"/>
    </location>
</feature>
<proteinExistence type="predicted"/>
<dbReference type="InterPro" id="IPR036249">
    <property type="entry name" value="Thioredoxin-like_sf"/>
</dbReference>
<evidence type="ECO:0000313" key="3">
    <source>
        <dbReference type="EMBL" id="QNJ99207.1"/>
    </source>
</evidence>
<evidence type="ECO:0000313" key="4">
    <source>
        <dbReference type="Proteomes" id="UP000515514"/>
    </source>
</evidence>
<dbReference type="Gene3D" id="2.60.120.310">
    <property type="entry name" value="Copper type II, ascorbate-dependent monooxygenase, N-terminal domain"/>
    <property type="match status" value="1"/>
</dbReference>
<sequence length="579" mass="65730">MKFPKSLFFLLVFFIVSCDNPPQPIEDSRENDYALFDEQGAFHRLSSYNDNTGIVLWIQGNGCPIVRNLLLDFHTIEAEYSEKGFKFFMLNSNIQDNRASIKKEASEFNFKVPVLDDSAQLLADELDITITAEAIVLDPVSREILYRGPLNDRLDYEAQKSTASEHYLKKALDEILTGKSPQLKQKMTKGCRVTRLSSLEDNEDLTYTEDIAPILKQNCVRCHHDDGLAPWSMSDYQTIVGWSSMIKEVILSKRMPPWQADPHIGEFKNSVALSDSNARKLLQWIDNGLKPGTGDDLLANLEMDNKEWPKGIPDQILTLNTESIPATGIIGYRYQEIPLKLTKGTWLKGVVIKPGNTKVLHHVVLTNEARNKTSPITNRKQRPWQDNYIALSAGAELSTFYPDSTGVFLPKGTVLTAQIHYTPSGREETDQSTIGLYFHEDPPPKEFYALSPANMNFTIPPFGENIKITASDTINRDIYIHYVIPHMHYRGKDIRVSIVEPDGKNKVLVSVPDYNFNWQWLYKLKVPTFVPKGSIILVEGIYDNTYQNPLNPDPTQEVNWGLQSTDEMLIGFFNFTLAN</sequence>
<dbReference type="Pfam" id="PF00578">
    <property type="entry name" value="AhpC-TSA"/>
    <property type="match status" value="1"/>
</dbReference>
<dbReference type="EMBL" id="CP052909">
    <property type="protein sequence ID" value="QNJ99207.1"/>
    <property type="molecule type" value="Genomic_DNA"/>
</dbReference>
<dbReference type="SUPFAM" id="SSF52833">
    <property type="entry name" value="Thioredoxin-like"/>
    <property type="match status" value="1"/>
</dbReference>
<organism evidence="3 4">
    <name type="scientific">Constantimarinum furrinae</name>
    <dbReference type="NCBI Taxonomy" id="2562285"/>
    <lineage>
        <taxon>Bacteria</taxon>
        <taxon>Pseudomonadati</taxon>
        <taxon>Bacteroidota</taxon>
        <taxon>Flavobacteriia</taxon>
        <taxon>Flavobacteriales</taxon>
        <taxon>Flavobacteriaceae</taxon>
        <taxon>Altibacter/Constantimarinum group</taxon>
        <taxon>Constantimarinum</taxon>
    </lineage>
</organism>
<keyword evidence="4" id="KW-1185">Reference proteome</keyword>
<dbReference type="KEGG" id="alti:ALE3EI_2680"/>